<accession>B6HKY5</accession>
<proteinExistence type="predicted"/>
<dbReference type="VEuPathDB" id="FungiDB:PCH_Pc21g16270"/>
<evidence type="ECO:0000313" key="3">
    <source>
        <dbReference type="Proteomes" id="UP000000724"/>
    </source>
</evidence>
<protein>
    <submittedName>
        <fullName evidence="2">Uncharacterized protein</fullName>
    </submittedName>
</protein>
<evidence type="ECO:0000313" key="2">
    <source>
        <dbReference type="EMBL" id="CAP96524.1"/>
    </source>
</evidence>
<reference evidence="2 3" key="1">
    <citation type="journal article" date="2008" name="Nat. Biotechnol.">
        <title>Genome sequencing and analysis of the filamentous fungus Penicillium chrysogenum.</title>
        <authorList>
            <person name="van den Berg M.A."/>
            <person name="Albang R."/>
            <person name="Albermann K."/>
            <person name="Badger J.H."/>
            <person name="Daran J.-M."/>
            <person name="Driessen A.J.M."/>
            <person name="Garcia-Estrada C."/>
            <person name="Fedorova N.D."/>
            <person name="Harris D.M."/>
            <person name="Heijne W.H.M."/>
            <person name="Joardar V.S."/>
            <person name="Kiel J.A.K.W."/>
            <person name="Kovalchuk A."/>
            <person name="Martin J.F."/>
            <person name="Nierman W.C."/>
            <person name="Nijland J.G."/>
            <person name="Pronk J.T."/>
            <person name="Roubos J.A."/>
            <person name="van der Klei I.J."/>
            <person name="van Peij N.N.M.E."/>
            <person name="Veenhuis M."/>
            <person name="von Doehren H."/>
            <person name="Wagner C."/>
            <person name="Wortman J.R."/>
            <person name="Bovenberg R.A.L."/>
        </authorList>
    </citation>
    <scope>NUCLEOTIDE SEQUENCE [LARGE SCALE GENOMIC DNA]</scope>
    <source>
        <strain evidence="3">ATCC 28089 / DSM 1075 / NRRL 1951 / Wisconsin 54-1255</strain>
    </source>
</reference>
<evidence type="ECO:0000256" key="1">
    <source>
        <dbReference type="SAM" id="MobiDB-lite"/>
    </source>
</evidence>
<organism evidence="2 3">
    <name type="scientific">Penicillium rubens (strain ATCC 28089 / DSM 1075 / NRRL 1951 / Wisconsin 54-1255)</name>
    <name type="common">Penicillium chrysogenum</name>
    <dbReference type="NCBI Taxonomy" id="500485"/>
    <lineage>
        <taxon>Eukaryota</taxon>
        <taxon>Fungi</taxon>
        <taxon>Dikarya</taxon>
        <taxon>Ascomycota</taxon>
        <taxon>Pezizomycotina</taxon>
        <taxon>Eurotiomycetes</taxon>
        <taxon>Eurotiomycetidae</taxon>
        <taxon>Eurotiales</taxon>
        <taxon>Aspergillaceae</taxon>
        <taxon>Penicillium</taxon>
        <taxon>Penicillium chrysogenum species complex</taxon>
    </lineage>
</organism>
<dbReference type="Proteomes" id="UP000000724">
    <property type="component" value="Contig Pc00c21"/>
</dbReference>
<feature type="region of interest" description="Disordered" evidence="1">
    <location>
        <begin position="1"/>
        <end position="127"/>
    </location>
</feature>
<dbReference type="EMBL" id="AM920436">
    <property type="protein sequence ID" value="CAP96524.1"/>
    <property type="molecule type" value="Genomic_DNA"/>
</dbReference>
<dbReference type="HOGENOM" id="CLU_1696111_0_0_1"/>
<sequence length="155" mass="17528">MVEYLGTDTTGTEMKYGQESRLRGQLARQNAGDNGGKYRGQCTRRPRQEEPKTKDGSSQIQYNPVECASPQSATCRPWPESEPEIERDGAGTQTPGHARPAILTRKERNISQGMRNTESARNRESKELKRRSTLRACAVLTTPFEHLLHLVHWYG</sequence>
<name>B6HKY5_PENRW</name>
<feature type="compositionally biased region" description="Basic and acidic residues" evidence="1">
    <location>
        <begin position="46"/>
        <end position="55"/>
    </location>
</feature>
<gene>
    <name evidence="2" type="ORF">Pc21g16270</name>
    <name evidence="2" type="ORF">PCH_Pc21g16270</name>
</gene>
<feature type="compositionally biased region" description="Basic and acidic residues" evidence="1">
    <location>
        <begin position="118"/>
        <end position="127"/>
    </location>
</feature>
<dbReference type="OrthoDB" id="4347157at2759"/>
<keyword evidence="3" id="KW-1185">Reference proteome</keyword>
<dbReference type="AlphaFoldDB" id="B6HKY5"/>